<dbReference type="RefSeq" id="WP_379953681.1">
    <property type="nucleotide sequence ID" value="NZ_JAUYVI010000001.1"/>
</dbReference>
<dbReference type="InterPro" id="IPR008949">
    <property type="entry name" value="Isoprenoid_synthase_dom_sf"/>
</dbReference>
<gene>
    <name evidence="1" type="ORF">Q8A70_01435</name>
</gene>
<dbReference type="InterPro" id="IPR002060">
    <property type="entry name" value="Squ/phyt_synthse"/>
</dbReference>
<keyword evidence="2" id="KW-1185">Reference proteome</keyword>
<proteinExistence type="predicted"/>
<dbReference type="EMBL" id="JAUYVI010000001">
    <property type="protein sequence ID" value="MDQ7246303.1"/>
    <property type="molecule type" value="Genomic_DNA"/>
</dbReference>
<accession>A0ABU0YF09</accession>
<comment type="caution">
    <text evidence="1">The sequence shown here is derived from an EMBL/GenBank/DDBJ whole genome shotgun (WGS) entry which is preliminary data.</text>
</comment>
<organism evidence="1 2">
    <name type="scientific">Dongia sedimenti</name>
    <dbReference type="NCBI Taxonomy" id="3064282"/>
    <lineage>
        <taxon>Bacteria</taxon>
        <taxon>Pseudomonadati</taxon>
        <taxon>Pseudomonadota</taxon>
        <taxon>Alphaproteobacteria</taxon>
        <taxon>Rhodospirillales</taxon>
        <taxon>Dongiaceae</taxon>
        <taxon>Dongia</taxon>
    </lineage>
</organism>
<dbReference type="Gene3D" id="1.10.600.10">
    <property type="entry name" value="Farnesyl Diphosphate Synthase"/>
    <property type="match status" value="1"/>
</dbReference>
<dbReference type="SUPFAM" id="SSF48576">
    <property type="entry name" value="Terpenoid synthases"/>
    <property type="match status" value="1"/>
</dbReference>
<evidence type="ECO:0000313" key="2">
    <source>
        <dbReference type="Proteomes" id="UP001230156"/>
    </source>
</evidence>
<evidence type="ECO:0000313" key="1">
    <source>
        <dbReference type="EMBL" id="MDQ7246303.1"/>
    </source>
</evidence>
<dbReference type="Proteomes" id="UP001230156">
    <property type="component" value="Unassembled WGS sequence"/>
</dbReference>
<name>A0ABU0YF09_9PROT</name>
<protein>
    <submittedName>
        <fullName evidence="1">Squalene/phytoene synthase family protein</fullName>
    </submittedName>
</protein>
<sequence>MDESGLDYCLQQLRRFDRDRYLTVVAAPRQAAVDLAVVGAFNLEIALVRDSVSEPMLGRIRLQWWREAIAEVYESRPRRHAVLESLAALQARSPLGRTHFERMIDARESELDAEIPGDLPALESYADATSGDLLRLAAEAAGLNSASGDLAALIRHVGIGFGLAGIARATLHLAQRRRTMLPLSLQQKHAVSLDLLYELKPQPGLNAAIAELAAAAGDHLDAAKRLAAPPALLPALRIGTLARAHLARLRRHRHDLFDPRSIAPSPRDIWRLAGRRLIGSW</sequence>
<dbReference type="Pfam" id="PF00494">
    <property type="entry name" value="SQS_PSY"/>
    <property type="match status" value="1"/>
</dbReference>
<reference evidence="2" key="1">
    <citation type="submission" date="2023-08" db="EMBL/GenBank/DDBJ databases">
        <title>Rhodospirillaceae gen. nov., a novel taxon isolated from the Yangtze River Yuezi River estuary sludge.</title>
        <authorList>
            <person name="Ruan L."/>
        </authorList>
    </citation>
    <scope>NUCLEOTIDE SEQUENCE [LARGE SCALE GENOMIC DNA]</scope>
    <source>
        <strain evidence="2">R-7</strain>
    </source>
</reference>